<sequence>MPSGIACLFFWALALETHGCAPAHATREIDVALESPYFHGPARLRNRLRKREWIWSVYGALDSMRAANGVIERRER</sequence>
<dbReference type="EMBL" id="CADIKI010000007">
    <property type="protein sequence ID" value="CAB3790839.1"/>
    <property type="molecule type" value="Genomic_DNA"/>
</dbReference>
<proteinExistence type="predicted"/>
<evidence type="ECO:0000313" key="2">
    <source>
        <dbReference type="Proteomes" id="UP000494252"/>
    </source>
</evidence>
<name>A0A6J5G406_9BURK</name>
<reference evidence="1 2" key="1">
    <citation type="submission" date="2020-04" db="EMBL/GenBank/DDBJ databases">
        <authorList>
            <person name="De Canck E."/>
        </authorList>
    </citation>
    <scope>NUCLEOTIDE SEQUENCE [LARGE SCALE GENOMIC DNA]</scope>
    <source>
        <strain evidence="1 2">LMG 27177</strain>
    </source>
</reference>
<dbReference type="Proteomes" id="UP000494252">
    <property type="component" value="Unassembled WGS sequence"/>
</dbReference>
<dbReference type="AlphaFoldDB" id="A0A6J5G406"/>
<gene>
    <name evidence="1" type="ORF">LMG27177_02921</name>
</gene>
<keyword evidence="2" id="KW-1185">Reference proteome</keyword>
<protein>
    <submittedName>
        <fullName evidence="1">Uncharacterized protein</fullName>
    </submittedName>
</protein>
<organism evidence="1 2">
    <name type="scientific">Paraburkholderia fynbosensis</name>
    <dbReference type="NCBI Taxonomy" id="1200993"/>
    <lineage>
        <taxon>Bacteria</taxon>
        <taxon>Pseudomonadati</taxon>
        <taxon>Pseudomonadota</taxon>
        <taxon>Betaproteobacteria</taxon>
        <taxon>Burkholderiales</taxon>
        <taxon>Burkholderiaceae</taxon>
        <taxon>Paraburkholderia</taxon>
    </lineage>
</organism>
<evidence type="ECO:0000313" key="1">
    <source>
        <dbReference type="EMBL" id="CAB3790839.1"/>
    </source>
</evidence>
<accession>A0A6J5G406</accession>